<evidence type="ECO:0000313" key="5">
    <source>
        <dbReference type="Proteomes" id="UP000283569"/>
    </source>
</evidence>
<comment type="caution">
    <text evidence="4">The sequence shown here is derived from an EMBL/GenBank/DDBJ whole genome shotgun (WGS) entry which is preliminary data.</text>
</comment>
<dbReference type="EMBL" id="MRDB01000005">
    <property type="protein sequence ID" value="RKL47354.1"/>
    <property type="molecule type" value="Genomic_DNA"/>
</dbReference>
<proteinExistence type="predicted"/>
<dbReference type="SUPFAM" id="SSF51735">
    <property type="entry name" value="NAD(P)-binding Rossmann-fold domains"/>
    <property type="match status" value="1"/>
</dbReference>
<dbReference type="PANTHER" id="PTHR47706">
    <property type="entry name" value="NMRA-LIKE FAMILY PROTEIN"/>
    <property type="match status" value="1"/>
</dbReference>
<evidence type="ECO:0000259" key="3">
    <source>
        <dbReference type="Pfam" id="PF05368"/>
    </source>
</evidence>
<dbReference type="PANTHER" id="PTHR47706:SF9">
    <property type="entry name" value="NMRA-LIKE DOMAIN-CONTAINING PROTEIN-RELATED"/>
    <property type="match status" value="1"/>
</dbReference>
<feature type="domain" description="NmrA-like" evidence="3">
    <location>
        <begin position="6"/>
        <end position="260"/>
    </location>
</feature>
<protein>
    <recommendedName>
        <fullName evidence="3">NmrA-like domain-containing protein</fullName>
    </recommendedName>
</protein>
<dbReference type="Pfam" id="PF05368">
    <property type="entry name" value="NmrA"/>
    <property type="match status" value="1"/>
</dbReference>
<dbReference type="AlphaFoldDB" id="A0A420U0P5"/>
<dbReference type="GO" id="GO:0016491">
    <property type="term" value="F:oxidoreductase activity"/>
    <property type="evidence" value="ECO:0007669"/>
    <property type="project" value="UniProtKB-KW"/>
</dbReference>
<dbReference type="Proteomes" id="UP000283569">
    <property type="component" value="Unassembled WGS sequence"/>
</dbReference>
<dbReference type="Gene3D" id="3.90.25.10">
    <property type="entry name" value="UDP-galactose 4-epimerase, domain 1"/>
    <property type="match status" value="1"/>
</dbReference>
<reference evidence="4 5" key="1">
    <citation type="journal article" date="2018" name="Sci. Rep.">
        <title>Characterisation of pathogen-specific regions and novel effector candidates in Fusarium oxysporum f. sp. cepae.</title>
        <authorList>
            <person name="Armitage A.D."/>
            <person name="Taylor A."/>
            <person name="Sobczyk M.K."/>
            <person name="Baxter L."/>
            <person name="Greenfield B.P."/>
            <person name="Bates H.J."/>
            <person name="Wilson F."/>
            <person name="Jackson A.C."/>
            <person name="Ott S."/>
            <person name="Harrison R.J."/>
            <person name="Clarkson J.P."/>
        </authorList>
    </citation>
    <scope>NUCLEOTIDE SEQUENCE [LARGE SCALE GENOMIC DNA]</scope>
    <source>
        <strain evidence="4 5">Fp_A8</strain>
    </source>
</reference>
<keyword evidence="1" id="KW-0521">NADP</keyword>
<accession>A0A420U0P5</accession>
<dbReference type="InterPro" id="IPR051609">
    <property type="entry name" value="NmrA/Isoflavone_reductase-like"/>
</dbReference>
<name>A0A420U0P5_GIBIN</name>
<gene>
    <name evidence="4" type="ORF">BFJ72_g2345</name>
</gene>
<evidence type="ECO:0000256" key="1">
    <source>
        <dbReference type="ARBA" id="ARBA00022857"/>
    </source>
</evidence>
<dbReference type="InterPro" id="IPR036291">
    <property type="entry name" value="NAD(P)-bd_dom_sf"/>
</dbReference>
<keyword evidence="2" id="KW-0560">Oxidoreductase</keyword>
<sequence>MSVLPTVAIAGATGNLGAKVTEGFLQQPFRDRFHDIIVLARSRSPKAENLVKNGASLRLYTEENLQEALAGVDILINTYVYLRLTVTRLTHLFLIYSVGPSGHHFKETLLRSIPGSGVKLYFPSEFGVDHYVHDFSHEEWDAKKAHFQLASELISDISICRVYAGLFLEDSIGPWFGFDTKNGRYEAVGDTAQKTSYTSMYDVGKALAILASHRVGTIPPEVHLSGDSKSMTEIAEIMEESGAGRIQVTSVPLETYKANVLAKPSPTPERYLRFLMGEGKIHHSTDGIGNQNDIVQVAGDLSTWMSMSQLAKESHGRPWAEAEWELDN</sequence>
<dbReference type="Gene3D" id="3.40.50.720">
    <property type="entry name" value="NAD(P)-binding Rossmann-like Domain"/>
    <property type="match status" value="1"/>
</dbReference>
<evidence type="ECO:0000256" key="2">
    <source>
        <dbReference type="ARBA" id="ARBA00023002"/>
    </source>
</evidence>
<evidence type="ECO:0000313" key="4">
    <source>
        <dbReference type="EMBL" id="RKL47354.1"/>
    </source>
</evidence>
<dbReference type="InterPro" id="IPR008030">
    <property type="entry name" value="NmrA-like"/>
</dbReference>
<organism evidence="4 5">
    <name type="scientific">Gibberella intermedia</name>
    <name type="common">Bulb rot disease fungus</name>
    <name type="synonym">Fusarium proliferatum</name>
    <dbReference type="NCBI Taxonomy" id="948311"/>
    <lineage>
        <taxon>Eukaryota</taxon>
        <taxon>Fungi</taxon>
        <taxon>Dikarya</taxon>
        <taxon>Ascomycota</taxon>
        <taxon>Pezizomycotina</taxon>
        <taxon>Sordariomycetes</taxon>
        <taxon>Hypocreomycetidae</taxon>
        <taxon>Hypocreales</taxon>
        <taxon>Nectriaceae</taxon>
        <taxon>Fusarium</taxon>
        <taxon>Fusarium fujikuroi species complex</taxon>
    </lineage>
</organism>